<feature type="transmembrane region" description="Helical" evidence="6">
    <location>
        <begin position="78"/>
        <end position="102"/>
    </location>
</feature>
<organism evidence="7 8">
    <name type="scientific">Bradymonas sediminis</name>
    <dbReference type="NCBI Taxonomy" id="1548548"/>
    <lineage>
        <taxon>Bacteria</taxon>
        <taxon>Deltaproteobacteria</taxon>
        <taxon>Bradymonadales</taxon>
        <taxon>Bradymonadaceae</taxon>
        <taxon>Bradymonas</taxon>
    </lineage>
</organism>
<keyword evidence="6" id="KW-0592">Phosphate transport</keyword>
<reference evidence="7 8" key="1">
    <citation type="submission" date="2018-06" db="EMBL/GenBank/DDBJ databases">
        <title>Lujinxingia sediminis gen. nov. sp. nov., a new facultative anaerobic member of the class Deltaproteobacteria, and proposal of Lujinxingaceae fam. nov.</title>
        <authorList>
            <person name="Guo L.-Y."/>
            <person name="Li C.-M."/>
            <person name="Wang S."/>
            <person name="Du Z.-J."/>
        </authorList>
    </citation>
    <scope>NUCLEOTIDE SEQUENCE [LARGE SCALE GENOMIC DNA]</scope>
    <source>
        <strain evidence="7 8">FA350</strain>
    </source>
</reference>
<keyword evidence="2 6" id="KW-0813">Transport</keyword>
<comment type="similarity">
    <text evidence="6">Belongs to the inorganic phosphate transporter (PiT) (TC 2.A.20) family.</text>
</comment>
<feature type="transmembrane region" description="Helical" evidence="6">
    <location>
        <begin position="134"/>
        <end position="154"/>
    </location>
</feature>
<comment type="subcellular location">
    <subcellularLocation>
        <location evidence="1 6">Membrane</location>
        <topology evidence="1 6">Multi-pass membrane protein</topology>
    </subcellularLocation>
</comment>
<evidence type="ECO:0000256" key="5">
    <source>
        <dbReference type="ARBA" id="ARBA00023136"/>
    </source>
</evidence>
<keyword evidence="5 6" id="KW-0472">Membrane</keyword>
<feature type="transmembrane region" description="Helical" evidence="6">
    <location>
        <begin position="370"/>
        <end position="388"/>
    </location>
</feature>
<dbReference type="GO" id="GO:0035435">
    <property type="term" value="P:phosphate ion transmembrane transport"/>
    <property type="evidence" value="ECO:0007669"/>
    <property type="project" value="TreeGrafter"/>
</dbReference>
<gene>
    <name evidence="7" type="ORF">DN745_03625</name>
</gene>
<name>A0A2Z4FQZ3_9DELT</name>
<feature type="transmembrane region" description="Helical" evidence="6">
    <location>
        <begin position="204"/>
        <end position="226"/>
    </location>
</feature>
<accession>A0A2Z4FQZ3</accession>
<evidence type="ECO:0000256" key="3">
    <source>
        <dbReference type="ARBA" id="ARBA00022692"/>
    </source>
</evidence>
<dbReference type="PANTHER" id="PTHR11101">
    <property type="entry name" value="PHOSPHATE TRANSPORTER"/>
    <property type="match status" value="1"/>
</dbReference>
<evidence type="ECO:0000256" key="1">
    <source>
        <dbReference type="ARBA" id="ARBA00004141"/>
    </source>
</evidence>
<feature type="transmembrane region" description="Helical" evidence="6">
    <location>
        <begin position="400"/>
        <end position="422"/>
    </location>
</feature>
<proteinExistence type="inferred from homology"/>
<dbReference type="InterPro" id="IPR001204">
    <property type="entry name" value="Phos_transporter"/>
</dbReference>
<dbReference type="KEGG" id="bsed:DN745_03625"/>
<feature type="transmembrane region" description="Helical" evidence="6">
    <location>
        <begin position="174"/>
        <end position="192"/>
    </location>
</feature>
<feature type="transmembrane region" description="Helical" evidence="6">
    <location>
        <begin position="37"/>
        <end position="57"/>
    </location>
</feature>
<dbReference type="OrthoDB" id="9779554at2"/>
<dbReference type="PANTHER" id="PTHR11101:SF80">
    <property type="entry name" value="PHOSPHATE TRANSPORTER"/>
    <property type="match status" value="1"/>
</dbReference>
<dbReference type="AlphaFoldDB" id="A0A2Z4FQZ3"/>
<evidence type="ECO:0000256" key="6">
    <source>
        <dbReference type="RuleBase" id="RU363058"/>
    </source>
</evidence>
<dbReference type="GO" id="GO:0005315">
    <property type="term" value="F:phosphate transmembrane transporter activity"/>
    <property type="evidence" value="ECO:0007669"/>
    <property type="project" value="InterPro"/>
</dbReference>
<sequence length="424" mass="44706">MALAFGFYMAWTIGANDAANAMGTSVGSGAITFKEAVIIAAVFEFSGAILAGSGVTDTMRKGIIDPALFNQMPQGAEIFALGMLASLMAAAIWLHFAAFVGWPVSTTHSIVGAIAGFGVASVGMSNVDFGTLGIIVSSWVVSPVAGGLLAFLIFTAIRKTIIDTPNPVLSVKKWGPAFAFPIFLVLALVLFTKGLKNVDLPLDTYGIAIISVLTGIIASTVLWWILRKIQTPTDVDRGEHETLRDVHHSRVERVFRYLQTITACFVAFAHGSNDVANAIGPLAGIVSLFDGTTFQGSDALGSAVPVPTWVLMIGGVGILVGLATYGYKVIETIGTKITDITPSRGFAAEFGAATTILIGSKIGLPLSTTHTIVGAVIGVGFARGMNALNLQIIWQIAKAWVYTIPFTAVLTVVIFKVLQYFFLV</sequence>
<dbReference type="Proteomes" id="UP000249799">
    <property type="component" value="Chromosome"/>
</dbReference>
<dbReference type="RefSeq" id="WP_111337520.1">
    <property type="nucleotide sequence ID" value="NZ_CP030032.1"/>
</dbReference>
<evidence type="ECO:0000256" key="4">
    <source>
        <dbReference type="ARBA" id="ARBA00022989"/>
    </source>
</evidence>
<dbReference type="EMBL" id="CP030032">
    <property type="protein sequence ID" value="AWV91342.1"/>
    <property type="molecule type" value="Genomic_DNA"/>
</dbReference>
<feature type="transmembrane region" description="Helical" evidence="6">
    <location>
        <begin position="306"/>
        <end position="325"/>
    </location>
</feature>
<evidence type="ECO:0000313" key="7">
    <source>
        <dbReference type="EMBL" id="AWV91342.1"/>
    </source>
</evidence>
<dbReference type="Pfam" id="PF01384">
    <property type="entry name" value="PHO4"/>
    <property type="match status" value="1"/>
</dbReference>
<evidence type="ECO:0000256" key="2">
    <source>
        <dbReference type="ARBA" id="ARBA00022448"/>
    </source>
</evidence>
<keyword evidence="3 6" id="KW-0812">Transmembrane</keyword>
<protein>
    <recommendedName>
        <fullName evidence="6">Phosphate transporter</fullName>
    </recommendedName>
</protein>
<feature type="transmembrane region" description="Helical" evidence="6">
    <location>
        <begin position="346"/>
        <end position="364"/>
    </location>
</feature>
<evidence type="ECO:0000313" key="8">
    <source>
        <dbReference type="Proteomes" id="UP000249799"/>
    </source>
</evidence>
<dbReference type="GO" id="GO:0016020">
    <property type="term" value="C:membrane"/>
    <property type="evidence" value="ECO:0007669"/>
    <property type="project" value="UniProtKB-SubCell"/>
</dbReference>
<keyword evidence="4 6" id="KW-1133">Transmembrane helix</keyword>
<keyword evidence="8" id="KW-1185">Reference proteome</keyword>